<evidence type="ECO:0000313" key="1">
    <source>
        <dbReference type="EMBL" id="KAH8497966.1"/>
    </source>
</evidence>
<reference evidence="1" key="1">
    <citation type="journal article" date="2021" name="J. Hered.">
        <title>Genome Assembly of Salicaceae Populus deltoides (Eastern Cottonwood) I-69 Based on Nanopore Sequencing and Hi-C Technologies.</title>
        <authorList>
            <person name="Bai S."/>
            <person name="Wu H."/>
            <person name="Zhang J."/>
            <person name="Pan Z."/>
            <person name="Zhao W."/>
            <person name="Li Z."/>
            <person name="Tong C."/>
        </authorList>
    </citation>
    <scope>NUCLEOTIDE SEQUENCE</scope>
    <source>
        <tissue evidence="1">Leaf</tissue>
    </source>
</reference>
<dbReference type="GO" id="GO:0000160">
    <property type="term" value="P:phosphorelay signal transduction system"/>
    <property type="evidence" value="ECO:0007669"/>
    <property type="project" value="InterPro"/>
</dbReference>
<dbReference type="EMBL" id="JACEGQ020000009">
    <property type="protein sequence ID" value="KAH8497966.1"/>
    <property type="molecule type" value="Genomic_DNA"/>
</dbReference>
<accession>A0A8T2XYM8</accession>
<dbReference type="InterPro" id="IPR036641">
    <property type="entry name" value="HPT_dom_sf"/>
</dbReference>
<dbReference type="Gene3D" id="1.20.120.160">
    <property type="entry name" value="HPT domain"/>
    <property type="match status" value="1"/>
</dbReference>
<dbReference type="Proteomes" id="UP000807159">
    <property type="component" value="Chromosome 9"/>
</dbReference>
<evidence type="ECO:0000313" key="2">
    <source>
        <dbReference type="Proteomes" id="UP000807159"/>
    </source>
</evidence>
<keyword evidence="2" id="KW-1185">Reference proteome</keyword>
<sequence length="154" mass="17564">MDLCGFLRNGTCENHSNTLFYGSVRAVREWIPDKHPMNTGNLIEFGLYLIEFSYGSGKNFAKLNPIGGHRMALATRELRYACEDKDKDRCFAAFCKTKDEYQILKEKFNIILQGNFSISSLEDFFSPRRNEVKMYSEGLHGTSIVHALKHKVGG</sequence>
<proteinExistence type="predicted"/>
<dbReference type="AlphaFoldDB" id="A0A8T2XYM8"/>
<gene>
    <name evidence="1" type="ORF">H0E87_017033</name>
</gene>
<organism evidence="1 2">
    <name type="scientific">Populus deltoides</name>
    <name type="common">Eastern poplar</name>
    <name type="synonym">Eastern cottonwood</name>
    <dbReference type="NCBI Taxonomy" id="3696"/>
    <lineage>
        <taxon>Eukaryota</taxon>
        <taxon>Viridiplantae</taxon>
        <taxon>Streptophyta</taxon>
        <taxon>Embryophyta</taxon>
        <taxon>Tracheophyta</taxon>
        <taxon>Spermatophyta</taxon>
        <taxon>Magnoliopsida</taxon>
        <taxon>eudicotyledons</taxon>
        <taxon>Gunneridae</taxon>
        <taxon>Pentapetalae</taxon>
        <taxon>rosids</taxon>
        <taxon>fabids</taxon>
        <taxon>Malpighiales</taxon>
        <taxon>Salicaceae</taxon>
        <taxon>Saliceae</taxon>
        <taxon>Populus</taxon>
    </lineage>
</organism>
<comment type="caution">
    <text evidence="1">The sequence shown here is derived from an EMBL/GenBank/DDBJ whole genome shotgun (WGS) entry which is preliminary data.</text>
</comment>
<name>A0A8T2XYM8_POPDE</name>
<protein>
    <submittedName>
        <fullName evidence="1">Uncharacterized protein</fullName>
    </submittedName>
</protein>